<keyword evidence="5" id="KW-1185">Reference proteome</keyword>
<evidence type="ECO:0000313" key="5">
    <source>
        <dbReference type="Proteomes" id="UP000290288"/>
    </source>
</evidence>
<gene>
    <name evidence="4" type="ORF">EST38_g3356</name>
</gene>
<dbReference type="PANTHER" id="PTHR23403:SF1">
    <property type="entry name" value="TREHALASE"/>
    <property type="match status" value="1"/>
</dbReference>
<dbReference type="PRINTS" id="PR00744">
    <property type="entry name" value="GLHYDRLASE37"/>
</dbReference>
<feature type="region of interest" description="Disordered" evidence="3">
    <location>
        <begin position="490"/>
        <end position="510"/>
    </location>
</feature>
<dbReference type="Gene3D" id="1.50.10.10">
    <property type="match status" value="1"/>
</dbReference>
<protein>
    <recommendedName>
        <fullName evidence="2">Trehalase</fullName>
        <ecNumber evidence="2">3.2.1.28</ecNumber>
    </recommendedName>
    <alternativeName>
        <fullName evidence="2">Alpha-trehalose glucohydrolase</fullName>
    </alternativeName>
</protein>
<dbReference type="InterPro" id="IPR001661">
    <property type="entry name" value="Glyco_hydro_37"/>
</dbReference>
<dbReference type="GO" id="GO:0004555">
    <property type="term" value="F:alpha,alpha-trehalase activity"/>
    <property type="evidence" value="ECO:0007669"/>
    <property type="project" value="UniProtKB-EC"/>
</dbReference>
<dbReference type="InterPro" id="IPR012341">
    <property type="entry name" value="6hp_glycosidase-like_sf"/>
</dbReference>
<evidence type="ECO:0000256" key="2">
    <source>
        <dbReference type="RuleBase" id="RU361180"/>
    </source>
</evidence>
<comment type="catalytic activity">
    <reaction evidence="2">
        <text>alpha,alpha-trehalose + H2O = alpha-D-glucose + beta-D-glucose</text>
        <dbReference type="Rhea" id="RHEA:32675"/>
        <dbReference type="ChEBI" id="CHEBI:15377"/>
        <dbReference type="ChEBI" id="CHEBI:15903"/>
        <dbReference type="ChEBI" id="CHEBI:16551"/>
        <dbReference type="ChEBI" id="CHEBI:17925"/>
        <dbReference type="EC" id="3.2.1.28"/>
    </reaction>
</comment>
<dbReference type="InterPro" id="IPR008928">
    <property type="entry name" value="6-hairpin_glycosidase_sf"/>
</dbReference>
<dbReference type="OrthoDB" id="3542292at2759"/>
<dbReference type="Proteomes" id="UP000290288">
    <property type="component" value="Unassembled WGS sequence"/>
</dbReference>
<dbReference type="GO" id="GO:0005993">
    <property type="term" value="P:trehalose catabolic process"/>
    <property type="evidence" value="ECO:0007669"/>
    <property type="project" value="TreeGrafter"/>
</dbReference>
<sequence>MPVADFLCRRGKSFPQAPEIPHANCSRQLLQAVNVAHLYPDDKTFIDKPTSKPPQEVLNDFRNISTNTTYGQVVTFVQEDFTGEGQELEAITLQNFNPDPAFLNNITDPLVRAFAQTVHGFWTQLIRETNSSTLCGNSNRCESSLIPLNHTFVVPGGRFREQYYWDSFWIVEGLLESELYDIANATLQNFMDELDTIGFIPNGGRIYYLNRSQPPVFIKKELAWWDRERSISVRSPFTNETHKVYRYSVTNTAPRPESYLTDYTTANDPNLPALNETQRAALYAELASGAESGWDYSARWFTHGPANATLRDLNVRSTIAVDLNSILYGSHLALEDLYGNSNSTARSRHVAAANALRAGVIDLLWDAEKLAFYDFNLVTNARNQMLTAATFYPFWVGIIPDEVLASQQAAYGAFSSIHLVLNRYNGTYPSTFVDTHLQWDAPNTWPPHQYIALKALQQLPRNVSTGPLPSRPEGQSTFALVPAGQLGLSETELPGQPITDTQNATATGPGADVNLLNGTVAHGGNASAGSEGWTAILGRELANRYYTSTLCSWYATGGSIPNLLPRLSDEELNVTQSTSSLGHMFEKFSNLDIDSAGRGGEYTVQAGFGWSNGVLLWVASAYGDVLTAPECPSLLDSAIATGGGNGGGGGGGGSSNTSAAATLFGLLI</sequence>
<dbReference type="Pfam" id="PF01204">
    <property type="entry name" value="Trehalase"/>
    <property type="match status" value="3"/>
</dbReference>
<evidence type="ECO:0000313" key="4">
    <source>
        <dbReference type="EMBL" id="RXW22491.1"/>
    </source>
</evidence>
<comment type="caution">
    <text evidence="4">The sequence shown here is derived from an EMBL/GenBank/DDBJ whole genome shotgun (WGS) entry which is preliminary data.</text>
</comment>
<dbReference type="EMBL" id="SDEE01000070">
    <property type="protein sequence ID" value="RXW22491.1"/>
    <property type="molecule type" value="Genomic_DNA"/>
</dbReference>
<dbReference type="SUPFAM" id="SSF48208">
    <property type="entry name" value="Six-hairpin glycosidases"/>
    <property type="match status" value="1"/>
</dbReference>
<name>A0A4Q2DSF2_9AGAR</name>
<organism evidence="4 5">
    <name type="scientific">Candolleomyces aberdarensis</name>
    <dbReference type="NCBI Taxonomy" id="2316362"/>
    <lineage>
        <taxon>Eukaryota</taxon>
        <taxon>Fungi</taxon>
        <taxon>Dikarya</taxon>
        <taxon>Basidiomycota</taxon>
        <taxon>Agaricomycotina</taxon>
        <taxon>Agaricomycetes</taxon>
        <taxon>Agaricomycetidae</taxon>
        <taxon>Agaricales</taxon>
        <taxon>Agaricineae</taxon>
        <taxon>Psathyrellaceae</taxon>
        <taxon>Candolleomyces</taxon>
    </lineage>
</organism>
<comment type="similarity">
    <text evidence="1 2">Belongs to the glycosyl hydrolase 37 family.</text>
</comment>
<dbReference type="STRING" id="2316362.A0A4Q2DSF2"/>
<dbReference type="EC" id="3.2.1.28" evidence="2"/>
<dbReference type="PANTHER" id="PTHR23403">
    <property type="entry name" value="TREHALASE"/>
    <property type="match status" value="1"/>
</dbReference>
<evidence type="ECO:0000256" key="3">
    <source>
        <dbReference type="SAM" id="MobiDB-lite"/>
    </source>
</evidence>
<keyword evidence="2" id="KW-0378">Hydrolase</keyword>
<keyword evidence="2" id="KW-0326">Glycosidase</keyword>
<evidence type="ECO:0000256" key="1">
    <source>
        <dbReference type="ARBA" id="ARBA00005615"/>
    </source>
</evidence>
<dbReference type="AlphaFoldDB" id="A0A4Q2DSF2"/>
<accession>A0A4Q2DSF2</accession>
<reference evidence="4 5" key="1">
    <citation type="submission" date="2019-01" db="EMBL/GenBank/DDBJ databases">
        <title>Draft genome sequence of Psathyrella aberdarensis IHI B618.</title>
        <authorList>
            <person name="Buettner E."/>
            <person name="Kellner H."/>
        </authorList>
    </citation>
    <scope>NUCLEOTIDE SEQUENCE [LARGE SCALE GENOMIC DNA]</scope>
    <source>
        <strain evidence="4 5">IHI B618</strain>
    </source>
</reference>
<proteinExistence type="inferred from homology"/>